<keyword evidence="5" id="KW-1185">Reference proteome</keyword>
<keyword evidence="2" id="KW-1133">Transmembrane helix</keyword>
<feature type="transmembrane region" description="Helical" evidence="2">
    <location>
        <begin position="33"/>
        <end position="53"/>
    </location>
</feature>
<gene>
    <name evidence="4" type="ORF">HGO97_003760</name>
</gene>
<proteinExistence type="inferred from homology"/>
<evidence type="ECO:0000256" key="1">
    <source>
        <dbReference type="ARBA" id="ARBA00007362"/>
    </source>
</evidence>
<evidence type="ECO:0000313" key="4">
    <source>
        <dbReference type="EMBL" id="MBU3874929.1"/>
    </source>
</evidence>
<accession>A0ABS6D023</accession>
<keyword evidence="2" id="KW-0812">Transmembrane</keyword>
<reference evidence="4 5" key="1">
    <citation type="submission" date="2021-06" db="EMBL/GenBank/DDBJ databases">
        <title>Faecalicatena sp. nov. isolated from porcine feces.</title>
        <authorList>
            <person name="Oh B.S."/>
            <person name="Lee J.H."/>
        </authorList>
    </citation>
    <scope>NUCLEOTIDE SEQUENCE [LARGE SCALE GENOMIC DNA]</scope>
    <source>
        <strain evidence="4 5">AGMB00832</strain>
    </source>
</reference>
<feature type="transmembrane region" description="Helical" evidence="2">
    <location>
        <begin position="99"/>
        <end position="117"/>
    </location>
</feature>
<sequence>MFQMYWPIFLIVLSNIFYHICSKSTPAGIHPLAALTVTYAVGAIVSAVLYFVLNHGGNLIQEYHKLNWSSFVLGLAVVGLEAGSIYMYKAGWNISVGQLVHSSLLTVCLIIIGYFVYHEAVTIQKVVGILICMFGLYLINK</sequence>
<evidence type="ECO:0000313" key="5">
    <source>
        <dbReference type="Proteomes" id="UP000723714"/>
    </source>
</evidence>
<feature type="transmembrane region" description="Helical" evidence="2">
    <location>
        <begin position="123"/>
        <end position="139"/>
    </location>
</feature>
<dbReference type="Pfam" id="PF00892">
    <property type="entry name" value="EamA"/>
    <property type="match status" value="1"/>
</dbReference>
<keyword evidence="2" id="KW-0472">Membrane</keyword>
<evidence type="ECO:0000256" key="2">
    <source>
        <dbReference type="SAM" id="Phobius"/>
    </source>
</evidence>
<dbReference type="InterPro" id="IPR000620">
    <property type="entry name" value="EamA_dom"/>
</dbReference>
<feature type="transmembrane region" description="Helical" evidence="2">
    <location>
        <begin position="6"/>
        <end position="21"/>
    </location>
</feature>
<comment type="similarity">
    <text evidence="1">Belongs to the EamA transporter family.</text>
</comment>
<evidence type="ECO:0000259" key="3">
    <source>
        <dbReference type="Pfam" id="PF00892"/>
    </source>
</evidence>
<organism evidence="4 5">
    <name type="scientific">Faecalicatena faecalis</name>
    <dbReference type="NCBI Taxonomy" id="2726362"/>
    <lineage>
        <taxon>Bacteria</taxon>
        <taxon>Bacillati</taxon>
        <taxon>Bacillota</taxon>
        <taxon>Clostridia</taxon>
        <taxon>Lachnospirales</taxon>
        <taxon>Lachnospiraceae</taxon>
        <taxon>Faecalicatena</taxon>
    </lineage>
</organism>
<dbReference type="EMBL" id="JABACJ020000002">
    <property type="protein sequence ID" value="MBU3874929.1"/>
    <property type="molecule type" value="Genomic_DNA"/>
</dbReference>
<name>A0ABS6D023_9FIRM</name>
<dbReference type="Proteomes" id="UP000723714">
    <property type="component" value="Unassembled WGS sequence"/>
</dbReference>
<comment type="caution">
    <text evidence="4">The sequence shown here is derived from an EMBL/GenBank/DDBJ whole genome shotgun (WGS) entry which is preliminary data.</text>
</comment>
<feature type="domain" description="EamA" evidence="3">
    <location>
        <begin position="8"/>
        <end position="140"/>
    </location>
</feature>
<protein>
    <submittedName>
        <fullName evidence="4">EamA family transporter</fullName>
    </submittedName>
</protein>
<feature type="transmembrane region" description="Helical" evidence="2">
    <location>
        <begin position="68"/>
        <end position="87"/>
    </location>
</feature>